<keyword evidence="4" id="KW-0238">DNA-binding</keyword>
<keyword evidence="5" id="KW-0804">Transcription</keyword>
<evidence type="ECO:0000256" key="1">
    <source>
        <dbReference type="ARBA" id="ARBA00022741"/>
    </source>
</evidence>
<dbReference type="SMART" id="SM00382">
    <property type="entry name" value="AAA"/>
    <property type="match status" value="1"/>
</dbReference>
<dbReference type="PROSITE" id="PS50045">
    <property type="entry name" value="SIGMA54_INTERACT_4"/>
    <property type="match status" value="1"/>
</dbReference>
<dbReference type="InterPro" id="IPR027417">
    <property type="entry name" value="P-loop_NTPase"/>
</dbReference>
<feature type="modified residue" description="4-aspartylphosphate" evidence="6">
    <location>
        <position position="53"/>
    </location>
</feature>
<evidence type="ECO:0000256" key="4">
    <source>
        <dbReference type="ARBA" id="ARBA00023125"/>
    </source>
</evidence>
<dbReference type="Pfam" id="PF25601">
    <property type="entry name" value="AAA_lid_14"/>
    <property type="match status" value="1"/>
</dbReference>
<dbReference type="SUPFAM" id="SSF46689">
    <property type="entry name" value="Homeodomain-like"/>
    <property type="match status" value="1"/>
</dbReference>
<dbReference type="InterPro" id="IPR058031">
    <property type="entry name" value="AAA_lid_NorR"/>
</dbReference>
<dbReference type="KEGG" id="plal:FXN65_24390"/>
<keyword evidence="1" id="KW-0547">Nucleotide-binding</keyword>
<dbReference type="InterPro" id="IPR025943">
    <property type="entry name" value="Sigma_54_int_dom_ATP-bd_2"/>
</dbReference>
<sequence length="476" mass="52869">MANSILIVEDDEILADNFCTYLQRRQFDVMVCSSAEDALPIIEAQHPDLVLTDYCLPGMSGCDLISRARAMDEQLKVIMITGHGNVQGAVEAMKAGASDYLTKPVALAELKLVVDKVLEARRQEQRLSFYQRREAQDSGLTGLIGDSEPMRTMKDMVRQVLAAEERMAGEDLPVVLIEGETGTGKELVARALHFDGARRKGPFVEFNCASIPSHLLEAELFGHEKGAFTDAKDRRVGLVEAADGGTLFLDEVGEIDLLLQAKLLKLLEDRTIRRLGSVRERKVNLRIISATNCNLEQMVQEGKFRRDLFFRLRIITIKVPPLRARSDDVLTLAEHFAAQHGKRYGKPGLRFSPEAKAVLRGYSWPGNVRELRNMLEQTVLLAPGTVIGPEQLTICRDLLAGAGVTEAAASMVTGGPLGLEDENMSLSDAERDLVVKVLGKTDWNISKSARMLGLTRDMLRYRIDKLGLERPDRHQH</sequence>
<gene>
    <name evidence="9" type="ORF">FXN65_24390</name>
</gene>
<dbReference type="Gene3D" id="1.10.8.60">
    <property type="match status" value="1"/>
</dbReference>
<feature type="domain" description="Sigma-54 factor interaction" evidence="7">
    <location>
        <begin position="143"/>
        <end position="380"/>
    </location>
</feature>
<evidence type="ECO:0000256" key="6">
    <source>
        <dbReference type="PROSITE-ProRule" id="PRU00169"/>
    </source>
</evidence>
<dbReference type="InterPro" id="IPR001789">
    <property type="entry name" value="Sig_transdc_resp-reg_receiver"/>
</dbReference>
<dbReference type="PROSITE" id="PS00676">
    <property type="entry name" value="SIGMA54_INTERACT_2"/>
    <property type="match status" value="1"/>
</dbReference>
<dbReference type="PROSITE" id="PS00675">
    <property type="entry name" value="SIGMA54_INTERACT_1"/>
    <property type="match status" value="1"/>
</dbReference>
<evidence type="ECO:0000313" key="10">
    <source>
        <dbReference type="Proteomes" id="UP000327179"/>
    </source>
</evidence>
<dbReference type="EMBL" id="CP043311">
    <property type="protein sequence ID" value="QEY65042.1"/>
    <property type="molecule type" value="Genomic_DNA"/>
</dbReference>
<dbReference type="InterPro" id="IPR025662">
    <property type="entry name" value="Sigma_54_int_dom_ATP-bd_1"/>
</dbReference>
<protein>
    <submittedName>
        <fullName evidence="9">Sigma-54-dependent Fis family transcriptional regulator</fullName>
    </submittedName>
</protein>
<accession>A0A5J6QTH0</accession>
<dbReference type="Proteomes" id="UP000327179">
    <property type="component" value="Chromosome"/>
</dbReference>
<keyword evidence="3" id="KW-0805">Transcription regulation</keyword>
<keyword evidence="6" id="KW-0597">Phosphoprotein</keyword>
<evidence type="ECO:0000256" key="3">
    <source>
        <dbReference type="ARBA" id="ARBA00023015"/>
    </source>
</evidence>
<dbReference type="InterPro" id="IPR003593">
    <property type="entry name" value="AAA+_ATPase"/>
</dbReference>
<dbReference type="Gene3D" id="3.40.50.2300">
    <property type="match status" value="1"/>
</dbReference>
<evidence type="ECO:0000259" key="8">
    <source>
        <dbReference type="PROSITE" id="PS50110"/>
    </source>
</evidence>
<dbReference type="FunFam" id="3.40.50.300:FF:000006">
    <property type="entry name" value="DNA-binding transcriptional regulator NtrC"/>
    <property type="match status" value="1"/>
</dbReference>
<name>A0A5J6QTH0_9GAMM</name>
<proteinExistence type="predicted"/>
<dbReference type="GO" id="GO:0043565">
    <property type="term" value="F:sequence-specific DNA binding"/>
    <property type="evidence" value="ECO:0007669"/>
    <property type="project" value="InterPro"/>
</dbReference>
<evidence type="ECO:0000259" key="7">
    <source>
        <dbReference type="PROSITE" id="PS50045"/>
    </source>
</evidence>
<dbReference type="Pfam" id="PF00072">
    <property type="entry name" value="Response_reg"/>
    <property type="match status" value="1"/>
</dbReference>
<dbReference type="PRINTS" id="PR01590">
    <property type="entry name" value="HTHFIS"/>
</dbReference>
<dbReference type="InterPro" id="IPR009057">
    <property type="entry name" value="Homeodomain-like_sf"/>
</dbReference>
<keyword evidence="2" id="KW-0067">ATP-binding</keyword>
<dbReference type="SUPFAM" id="SSF52172">
    <property type="entry name" value="CheY-like"/>
    <property type="match status" value="1"/>
</dbReference>
<dbReference type="RefSeq" id="WP_151137240.1">
    <property type="nucleotide sequence ID" value="NZ_CP043311.1"/>
</dbReference>
<evidence type="ECO:0000256" key="2">
    <source>
        <dbReference type="ARBA" id="ARBA00022840"/>
    </source>
</evidence>
<dbReference type="SMART" id="SM00448">
    <property type="entry name" value="REC"/>
    <property type="match status" value="1"/>
</dbReference>
<dbReference type="Pfam" id="PF02954">
    <property type="entry name" value="HTH_8"/>
    <property type="match status" value="1"/>
</dbReference>
<evidence type="ECO:0000313" key="9">
    <source>
        <dbReference type="EMBL" id="QEY65042.1"/>
    </source>
</evidence>
<reference evidence="9 10" key="1">
    <citation type="submission" date="2019-08" db="EMBL/GenBank/DDBJ databases">
        <title>Whole-genome Sequencing of e-waste polymer degrading bacterium Pseudomonas sp. strain PE08.</title>
        <authorList>
            <person name="Kirdat K."/>
            <person name="Debbarma P."/>
            <person name="Narawade N."/>
            <person name="Suyal D."/>
            <person name="Thorat V."/>
            <person name="Shouche Y."/>
            <person name="Goel R."/>
            <person name="Yadav A."/>
        </authorList>
    </citation>
    <scope>NUCLEOTIDE SEQUENCE [LARGE SCALE GENOMIC DNA]</scope>
    <source>
        <strain evidence="9 10">PE08</strain>
    </source>
</reference>
<dbReference type="InterPro" id="IPR025944">
    <property type="entry name" value="Sigma_54_int_dom_CS"/>
</dbReference>
<dbReference type="AlphaFoldDB" id="A0A5J6QTH0"/>
<dbReference type="Pfam" id="PF00158">
    <property type="entry name" value="Sigma54_activat"/>
    <property type="match status" value="1"/>
</dbReference>
<dbReference type="InterPro" id="IPR002197">
    <property type="entry name" value="HTH_Fis"/>
</dbReference>
<keyword evidence="10" id="KW-1185">Reference proteome</keyword>
<dbReference type="GO" id="GO:0005524">
    <property type="term" value="F:ATP binding"/>
    <property type="evidence" value="ECO:0007669"/>
    <property type="project" value="UniProtKB-KW"/>
</dbReference>
<dbReference type="InterPro" id="IPR011006">
    <property type="entry name" value="CheY-like_superfamily"/>
</dbReference>
<dbReference type="SUPFAM" id="SSF52540">
    <property type="entry name" value="P-loop containing nucleoside triphosphate hydrolases"/>
    <property type="match status" value="1"/>
</dbReference>
<evidence type="ECO:0000256" key="5">
    <source>
        <dbReference type="ARBA" id="ARBA00023163"/>
    </source>
</evidence>
<dbReference type="GO" id="GO:0006355">
    <property type="term" value="P:regulation of DNA-templated transcription"/>
    <property type="evidence" value="ECO:0007669"/>
    <property type="project" value="InterPro"/>
</dbReference>
<dbReference type="InterPro" id="IPR002078">
    <property type="entry name" value="Sigma_54_int"/>
</dbReference>
<dbReference type="PROSITE" id="PS00688">
    <property type="entry name" value="SIGMA54_INTERACT_3"/>
    <property type="match status" value="1"/>
</dbReference>
<dbReference type="PANTHER" id="PTHR32071">
    <property type="entry name" value="TRANSCRIPTIONAL REGULATORY PROTEIN"/>
    <property type="match status" value="1"/>
</dbReference>
<dbReference type="Gene3D" id="3.40.50.300">
    <property type="entry name" value="P-loop containing nucleotide triphosphate hydrolases"/>
    <property type="match status" value="1"/>
</dbReference>
<dbReference type="Gene3D" id="1.10.10.60">
    <property type="entry name" value="Homeodomain-like"/>
    <property type="match status" value="1"/>
</dbReference>
<dbReference type="GO" id="GO:0000160">
    <property type="term" value="P:phosphorelay signal transduction system"/>
    <property type="evidence" value="ECO:0007669"/>
    <property type="project" value="InterPro"/>
</dbReference>
<feature type="domain" description="Response regulatory" evidence="8">
    <location>
        <begin position="4"/>
        <end position="118"/>
    </location>
</feature>
<dbReference type="CDD" id="cd00009">
    <property type="entry name" value="AAA"/>
    <property type="match status" value="1"/>
</dbReference>
<dbReference type="PROSITE" id="PS50110">
    <property type="entry name" value="RESPONSE_REGULATORY"/>
    <property type="match status" value="1"/>
</dbReference>
<organism evidence="9 10">
    <name type="scientific">Metapseudomonas lalkuanensis</name>
    <dbReference type="NCBI Taxonomy" id="2604832"/>
    <lineage>
        <taxon>Bacteria</taxon>
        <taxon>Pseudomonadati</taxon>
        <taxon>Pseudomonadota</taxon>
        <taxon>Gammaproteobacteria</taxon>
        <taxon>Pseudomonadales</taxon>
        <taxon>Pseudomonadaceae</taxon>
        <taxon>Metapseudomonas</taxon>
    </lineage>
</organism>